<evidence type="ECO:0000313" key="1">
    <source>
        <dbReference type="EMBL" id="CAH1413574.1"/>
    </source>
</evidence>
<organism evidence="1 2">
    <name type="scientific">Lactuca virosa</name>
    <dbReference type="NCBI Taxonomy" id="75947"/>
    <lineage>
        <taxon>Eukaryota</taxon>
        <taxon>Viridiplantae</taxon>
        <taxon>Streptophyta</taxon>
        <taxon>Embryophyta</taxon>
        <taxon>Tracheophyta</taxon>
        <taxon>Spermatophyta</taxon>
        <taxon>Magnoliopsida</taxon>
        <taxon>eudicotyledons</taxon>
        <taxon>Gunneridae</taxon>
        <taxon>Pentapetalae</taxon>
        <taxon>asterids</taxon>
        <taxon>campanulids</taxon>
        <taxon>Asterales</taxon>
        <taxon>Asteraceae</taxon>
        <taxon>Cichorioideae</taxon>
        <taxon>Cichorieae</taxon>
        <taxon>Lactucinae</taxon>
        <taxon>Lactuca</taxon>
    </lineage>
</organism>
<protein>
    <submittedName>
        <fullName evidence="1">Uncharacterized protein</fullName>
    </submittedName>
</protein>
<dbReference type="AlphaFoldDB" id="A0AAU9LDE9"/>
<proteinExistence type="predicted"/>
<sequence length="83" mass="8978">MFSFNGPGRPTNSDRLEAVVGCLSTATSQDARDVTELPFHNGARSRISYVFFGLNGTGGRLLPLGWKDKMMVEDMNLAVLADG</sequence>
<gene>
    <name evidence="1" type="ORF">LVIROSA_LOCUS1531</name>
</gene>
<keyword evidence="2" id="KW-1185">Reference proteome</keyword>
<comment type="caution">
    <text evidence="1">The sequence shown here is derived from an EMBL/GenBank/DDBJ whole genome shotgun (WGS) entry which is preliminary data.</text>
</comment>
<reference evidence="1 2" key="1">
    <citation type="submission" date="2022-01" db="EMBL/GenBank/DDBJ databases">
        <authorList>
            <person name="Xiong W."/>
            <person name="Schranz E."/>
        </authorList>
    </citation>
    <scope>NUCLEOTIDE SEQUENCE [LARGE SCALE GENOMIC DNA]</scope>
</reference>
<evidence type="ECO:0000313" key="2">
    <source>
        <dbReference type="Proteomes" id="UP001157418"/>
    </source>
</evidence>
<name>A0AAU9LDE9_9ASTR</name>
<dbReference type="EMBL" id="CAKMRJ010000001">
    <property type="protein sequence ID" value="CAH1413574.1"/>
    <property type="molecule type" value="Genomic_DNA"/>
</dbReference>
<dbReference type="Proteomes" id="UP001157418">
    <property type="component" value="Unassembled WGS sequence"/>
</dbReference>
<accession>A0AAU9LDE9</accession>